<evidence type="ECO:0000256" key="2">
    <source>
        <dbReference type="ARBA" id="ARBA00022771"/>
    </source>
</evidence>
<dbReference type="GO" id="GO:0140566">
    <property type="term" value="F:histone reader activity"/>
    <property type="evidence" value="ECO:0007669"/>
    <property type="project" value="InterPro"/>
</dbReference>
<keyword evidence="1" id="KW-0479">Metal-binding</keyword>
<accession>A0AAN8YBS9</accession>
<protein>
    <recommendedName>
        <fullName evidence="6">F-box/LRR-repeat protein 15-like leucin rich repeat domain-containing protein</fullName>
    </recommendedName>
</protein>
<keyword evidence="4" id="KW-0805">Transcription regulation</keyword>
<evidence type="ECO:0000256" key="3">
    <source>
        <dbReference type="ARBA" id="ARBA00022833"/>
    </source>
</evidence>
<name>A0AAN8YBS9_SOLBU</name>
<dbReference type="AlphaFoldDB" id="A0AAN8YBS9"/>
<dbReference type="PANTHER" id="PTHR33304">
    <property type="match status" value="1"/>
</dbReference>
<keyword evidence="8" id="KW-1185">Reference proteome</keyword>
<proteinExistence type="predicted"/>
<evidence type="ECO:0000256" key="4">
    <source>
        <dbReference type="ARBA" id="ARBA00023015"/>
    </source>
</evidence>
<dbReference type="SUPFAM" id="SSF52047">
    <property type="entry name" value="RNI-like"/>
    <property type="match status" value="2"/>
</dbReference>
<dbReference type="Proteomes" id="UP001371456">
    <property type="component" value="Unassembled WGS sequence"/>
</dbReference>
<dbReference type="InterPro" id="IPR006553">
    <property type="entry name" value="Leu-rich_rpt_Cys-con_subtyp"/>
</dbReference>
<feature type="domain" description="F-box/LRR-repeat protein 15-like leucin rich repeat" evidence="6">
    <location>
        <begin position="464"/>
        <end position="605"/>
    </location>
</feature>
<dbReference type="PANTHER" id="PTHR33304:SF36">
    <property type="entry name" value="GB|AAF26970.1-RELATED"/>
    <property type="match status" value="1"/>
</dbReference>
<evidence type="ECO:0000256" key="1">
    <source>
        <dbReference type="ARBA" id="ARBA00022723"/>
    </source>
</evidence>
<dbReference type="InterPro" id="IPR032675">
    <property type="entry name" value="LRR_dom_sf"/>
</dbReference>
<reference evidence="7 8" key="1">
    <citation type="submission" date="2024-02" db="EMBL/GenBank/DDBJ databases">
        <title>de novo genome assembly of Solanum bulbocastanum strain 11H21.</title>
        <authorList>
            <person name="Hosaka A.J."/>
        </authorList>
    </citation>
    <scope>NUCLEOTIDE SEQUENCE [LARGE SCALE GENOMIC DNA]</scope>
    <source>
        <tissue evidence="7">Young leaves</tissue>
    </source>
</reference>
<sequence>MCSDNGLIACVKVSVSLRRIQLEECHMRIMQAGFFGILLNHCKKLKIFSLVNCFGVEELNVAFPLVAFCCNSLVSLPIRNCPGVGTIDVVVGMNGGSPKFLIVDGCRHVTDATLVEISKSCYLLNELDASKCGITDYEITTLACPTQLHLQILSLFTPCCWTNRYCMLGYCVDAPVDWCCEECDIRKGIMSSSSGLENVHYEGSKLHVFEKICQSTVQPNKHSKFPRGHRINWEKEVQIEKMRYLPVEEALGPDGFTSLEHTSPDDLNKSQIMNSSTTYPGDPSLVPSRKSERYIALVKFMRSKDLVMRTLINDVELLILASIALCSEPQNVACCAIMLMHQWIGVVKNSTVQPKKHSKSPDGHRINWEKEGFLASLELKILPDECLFEIFKRLSSGQERSASACVPKRWLTLLSNIRKDEITESNGYLDISLVGRISIDVTLAAIAVGTANRGGLAMLSIQGNSLYRGVTDVGLKAIAQGCATLKELSLSNVSSVGDEGLSEIAHGCHLLEKFDLFHCSRITDKPLLGIAKNCLHLNSLSMNDCSYIENESLKIMGQYCLNLKLVGLKNCPLIGDQGILDLFYSAGHILTRVKLEELNINDISLDIISHIWNCTDTSISC</sequence>
<dbReference type="SMART" id="SM00367">
    <property type="entry name" value="LRR_CC"/>
    <property type="match status" value="6"/>
</dbReference>
<dbReference type="GO" id="GO:0008270">
    <property type="term" value="F:zinc ion binding"/>
    <property type="evidence" value="ECO:0007669"/>
    <property type="project" value="UniProtKB-KW"/>
</dbReference>
<dbReference type="InterPro" id="IPR057207">
    <property type="entry name" value="FBXL15_LRR"/>
</dbReference>
<dbReference type="Pfam" id="PF25372">
    <property type="entry name" value="DUF7885"/>
    <property type="match status" value="1"/>
</dbReference>
<comment type="caution">
    <text evidence="7">The sequence shown here is derived from an EMBL/GenBank/DDBJ whole genome shotgun (WGS) entry which is preliminary data.</text>
</comment>
<keyword evidence="3" id="KW-0862">Zinc</keyword>
<dbReference type="Gene3D" id="3.80.10.10">
    <property type="entry name" value="Ribonuclease Inhibitor"/>
    <property type="match status" value="2"/>
</dbReference>
<dbReference type="GO" id="GO:0034244">
    <property type="term" value="P:negative regulation of transcription elongation by RNA polymerase II"/>
    <property type="evidence" value="ECO:0007669"/>
    <property type="project" value="InterPro"/>
</dbReference>
<keyword evidence="5" id="KW-0804">Transcription</keyword>
<gene>
    <name evidence="7" type="ORF">RDI58_015674</name>
</gene>
<evidence type="ECO:0000313" key="8">
    <source>
        <dbReference type="Proteomes" id="UP001371456"/>
    </source>
</evidence>
<evidence type="ECO:0000259" key="6">
    <source>
        <dbReference type="Pfam" id="PF25372"/>
    </source>
</evidence>
<evidence type="ECO:0000256" key="5">
    <source>
        <dbReference type="ARBA" id="ARBA00023163"/>
    </source>
</evidence>
<dbReference type="EMBL" id="JBANQN010000006">
    <property type="protein sequence ID" value="KAK6787149.1"/>
    <property type="molecule type" value="Genomic_DNA"/>
</dbReference>
<evidence type="ECO:0000313" key="7">
    <source>
        <dbReference type="EMBL" id="KAK6787149.1"/>
    </source>
</evidence>
<keyword evidence="2" id="KW-0863">Zinc-finger</keyword>
<dbReference type="InterPro" id="IPR049914">
    <property type="entry name" value="PHD1-3/5-6"/>
</dbReference>
<organism evidence="7 8">
    <name type="scientific">Solanum bulbocastanum</name>
    <name type="common">Wild potato</name>
    <dbReference type="NCBI Taxonomy" id="147425"/>
    <lineage>
        <taxon>Eukaryota</taxon>
        <taxon>Viridiplantae</taxon>
        <taxon>Streptophyta</taxon>
        <taxon>Embryophyta</taxon>
        <taxon>Tracheophyta</taxon>
        <taxon>Spermatophyta</taxon>
        <taxon>Magnoliopsida</taxon>
        <taxon>eudicotyledons</taxon>
        <taxon>Gunneridae</taxon>
        <taxon>Pentapetalae</taxon>
        <taxon>asterids</taxon>
        <taxon>lamiids</taxon>
        <taxon>Solanales</taxon>
        <taxon>Solanaceae</taxon>
        <taxon>Solanoideae</taxon>
        <taxon>Solaneae</taxon>
        <taxon>Solanum</taxon>
    </lineage>
</organism>